<name>A0ABR0MC96_GOSAR</name>
<organism evidence="2 3">
    <name type="scientific">Gossypium arboreum</name>
    <name type="common">Tree cotton</name>
    <name type="synonym">Gossypium nanking</name>
    <dbReference type="NCBI Taxonomy" id="29729"/>
    <lineage>
        <taxon>Eukaryota</taxon>
        <taxon>Viridiplantae</taxon>
        <taxon>Streptophyta</taxon>
        <taxon>Embryophyta</taxon>
        <taxon>Tracheophyta</taxon>
        <taxon>Spermatophyta</taxon>
        <taxon>Magnoliopsida</taxon>
        <taxon>eudicotyledons</taxon>
        <taxon>Gunneridae</taxon>
        <taxon>Pentapetalae</taxon>
        <taxon>rosids</taxon>
        <taxon>malvids</taxon>
        <taxon>Malvales</taxon>
        <taxon>Malvaceae</taxon>
        <taxon>Malvoideae</taxon>
        <taxon>Gossypium</taxon>
    </lineage>
</organism>
<feature type="domain" description="MULE transposase" evidence="1">
    <location>
        <begin position="187"/>
        <end position="260"/>
    </location>
</feature>
<dbReference type="PANTHER" id="PTHR31973:SF195">
    <property type="entry name" value="MUDR FAMILY TRANSPOSASE"/>
    <property type="match status" value="1"/>
</dbReference>
<evidence type="ECO:0000313" key="2">
    <source>
        <dbReference type="EMBL" id="KAK5770866.1"/>
    </source>
</evidence>
<proteinExistence type="predicted"/>
<reference evidence="2 3" key="1">
    <citation type="submission" date="2023-03" db="EMBL/GenBank/DDBJ databases">
        <title>WGS of Gossypium arboreum.</title>
        <authorList>
            <person name="Yu D."/>
        </authorList>
    </citation>
    <scope>NUCLEOTIDE SEQUENCE [LARGE SCALE GENOMIC DNA]</scope>
    <source>
        <tissue evidence="2">Leaf</tissue>
    </source>
</reference>
<keyword evidence="3" id="KW-1185">Reference proteome</keyword>
<evidence type="ECO:0000313" key="3">
    <source>
        <dbReference type="Proteomes" id="UP001358586"/>
    </source>
</evidence>
<protein>
    <recommendedName>
        <fullName evidence="1">MULE transposase domain-containing protein</fullName>
    </recommendedName>
</protein>
<dbReference type="Pfam" id="PF10551">
    <property type="entry name" value="MULE"/>
    <property type="match status" value="1"/>
</dbReference>
<gene>
    <name evidence="2" type="ORF">PVK06_047023</name>
</gene>
<dbReference type="EMBL" id="JARKNE010000013">
    <property type="protein sequence ID" value="KAK5770866.1"/>
    <property type="molecule type" value="Genomic_DNA"/>
</dbReference>
<comment type="caution">
    <text evidence="2">The sequence shown here is derived from an EMBL/GenBank/DDBJ whole genome shotgun (WGS) entry which is preliminary data.</text>
</comment>
<accession>A0ABR0MC96</accession>
<sequence>MNISVDYKVAVSKLILYIRECWKSAKGCNWRVRAAFIQNSQMWEIRKFVGPHTCTSTRMTEDHRKLDSKTICTYIMPMVKDIPTIKVSVLITEIQARFQYRVLYRKAWIAKQMVIEQLYGNFEASYNELQGWIAAIREYVPRTVIELQARPYYGLDDQLQSGKRIFHRMFWTFDQYVRIFPHCKPFVQVDGTWLYGKYTQILLIAVAQDSNRNVLPIAFAIVDKENMESLATLMPRIGQQQVNQIEAGHVFFEDVRDAMVANCRMARRLQTLHYPCAHVVAACAKVNLNVEQFVDDVYTLNRTLRV</sequence>
<dbReference type="Proteomes" id="UP001358586">
    <property type="component" value="Chromosome 13"/>
</dbReference>
<evidence type="ECO:0000259" key="1">
    <source>
        <dbReference type="Pfam" id="PF10551"/>
    </source>
</evidence>
<dbReference type="InterPro" id="IPR018289">
    <property type="entry name" value="MULE_transposase_dom"/>
</dbReference>
<dbReference type="PANTHER" id="PTHR31973">
    <property type="entry name" value="POLYPROTEIN, PUTATIVE-RELATED"/>
    <property type="match status" value="1"/>
</dbReference>